<reference evidence="7" key="1">
    <citation type="submission" date="2020-01" db="EMBL/GenBank/DDBJ databases">
        <authorList>
            <person name="Chen W.-M."/>
        </authorList>
    </citation>
    <scope>NUCLEOTIDE SEQUENCE</scope>
    <source>
        <strain evidence="7">CYK-10</strain>
    </source>
</reference>
<dbReference type="SUPFAM" id="SSF55920">
    <property type="entry name" value="Creatinase/aminopeptidase"/>
    <property type="match status" value="1"/>
</dbReference>
<dbReference type="FunFam" id="3.90.230.10:FF:000009">
    <property type="entry name" value="xaa-Pro aminopeptidase 2"/>
    <property type="match status" value="1"/>
</dbReference>
<evidence type="ECO:0000259" key="4">
    <source>
        <dbReference type="Pfam" id="PF00557"/>
    </source>
</evidence>
<evidence type="ECO:0000313" key="7">
    <source>
        <dbReference type="EMBL" id="NBZ87710.1"/>
    </source>
</evidence>
<dbReference type="RefSeq" id="WP_168774523.1">
    <property type="nucleotide sequence ID" value="NZ_JAABNR010000007.1"/>
</dbReference>
<dbReference type="Pfam" id="PF16189">
    <property type="entry name" value="Creatinase_N_2"/>
    <property type="match status" value="1"/>
</dbReference>
<dbReference type="GO" id="GO:0046872">
    <property type="term" value="F:metal ion binding"/>
    <property type="evidence" value="ECO:0007669"/>
    <property type="project" value="UniProtKB-KW"/>
</dbReference>
<evidence type="ECO:0000259" key="6">
    <source>
        <dbReference type="Pfam" id="PF16188"/>
    </source>
</evidence>
<dbReference type="Pfam" id="PF00557">
    <property type="entry name" value="Peptidase_M24"/>
    <property type="match status" value="1"/>
</dbReference>
<dbReference type="Pfam" id="PF16188">
    <property type="entry name" value="Peptidase_M24_C"/>
    <property type="match status" value="1"/>
</dbReference>
<evidence type="ECO:0000313" key="8">
    <source>
        <dbReference type="Proteomes" id="UP001193501"/>
    </source>
</evidence>
<dbReference type="Gene3D" id="3.90.230.10">
    <property type="entry name" value="Creatinase/methionine aminopeptidase superfamily"/>
    <property type="match status" value="1"/>
</dbReference>
<dbReference type="Proteomes" id="UP001193501">
    <property type="component" value="Unassembled WGS sequence"/>
</dbReference>
<keyword evidence="2" id="KW-0479">Metal-binding</keyword>
<feature type="domain" description="Peptidase M24" evidence="4">
    <location>
        <begin position="311"/>
        <end position="522"/>
    </location>
</feature>
<dbReference type="EMBL" id="JAABNR010000007">
    <property type="protein sequence ID" value="NBZ87710.1"/>
    <property type="molecule type" value="Genomic_DNA"/>
</dbReference>
<proteinExistence type="inferred from homology"/>
<keyword evidence="8" id="KW-1185">Reference proteome</keyword>
<sequence length="591" mass="63946">MFQTFDSHASPDQGPGRLAALRARLAEEGLAGFLVPRADVHQGEYVTARDERLQWLTGFTGSAGFCVVLPDLAGVFIDGRYRTQVKGQVDLGHFTPVPWPEVKAGDWIRANLASGVVGFDPWLHTADEIERIEAALQGSGVSLRAVENQVDAIWEGQPGPVVGRVFVHPLEFAGESAGDKRARLAAGLRELGQDHAVITLPDSICWLLNIRGSDVPKNPVVQGFAILGADGGVRLFVDAAKLDETVRAHLGDVTVEAPEGFEAALRGLQGKVRVDKGTAPLAVSLAVGTCVWGDDPCRLPKARKNAAELSGMREAHLRDGAAMVEFLAWLDSPARGKTEIDVVVALEGFRRASNAFHDISFDTICGAGPHGAIMHYRVTEESNRTIGEDTLLLVDSGAQYLDGTTDITRTVAIGDPGDEARTCYTRVLQGMIGISRLRWPRGLSGRDLDPVARYPLWVHGQDFDHGTGHGVGAFLSVHEGPQRLSRVSEVPFEPGMILSNEPGYYREGAFGIRLENLIVVEEAAKLGDGRDQLSFETLTFVPLDRRLIRGDLLGPGERDWLNLYHARVLELIGPRVSAGARDWLVGACAPI</sequence>
<dbReference type="InterPro" id="IPR000587">
    <property type="entry name" value="Creatinase_N"/>
</dbReference>
<dbReference type="AlphaFoldDB" id="A0AAE5BSD3"/>
<dbReference type="InterPro" id="IPR032416">
    <property type="entry name" value="Peptidase_M24_C"/>
</dbReference>
<dbReference type="Gene3D" id="3.40.350.10">
    <property type="entry name" value="Creatinase/prolidase N-terminal domain"/>
    <property type="match status" value="2"/>
</dbReference>
<dbReference type="SUPFAM" id="SSF53092">
    <property type="entry name" value="Creatinase/prolidase N-terminal domain"/>
    <property type="match status" value="1"/>
</dbReference>
<dbReference type="InterPro" id="IPR029149">
    <property type="entry name" value="Creatin/AminoP/Spt16_N"/>
</dbReference>
<dbReference type="PANTHER" id="PTHR43763:SF6">
    <property type="entry name" value="XAA-PRO AMINOPEPTIDASE 1"/>
    <property type="match status" value="1"/>
</dbReference>
<dbReference type="CDD" id="cd01085">
    <property type="entry name" value="APP"/>
    <property type="match status" value="1"/>
</dbReference>
<accession>A0AAE5BSD3</accession>
<keyword evidence="3" id="KW-0378">Hydrolase</keyword>
<name>A0AAE5BSD3_9RHOB</name>
<dbReference type="Pfam" id="PF01321">
    <property type="entry name" value="Creatinase_N"/>
    <property type="match status" value="1"/>
</dbReference>
<comment type="caution">
    <text evidence="7">The sequence shown here is derived from an EMBL/GenBank/DDBJ whole genome shotgun (WGS) entry which is preliminary data.</text>
</comment>
<evidence type="ECO:0000259" key="5">
    <source>
        <dbReference type="Pfam" id="PF01321"/>
    </source>
</evidence>
<evidence type="ECO:0000256" key="1">
    <source>
        <dbReference type="ARBA" id="ARBA00008766"/>
    </source>
</evidence>
<dbReference type="InterPro" id="IPR036005">
    <property type="entry name" value="Creatinase/aminopeptidase-like"/>
</dbReference>
<dbReference type="InterPro" id="IPR033740">
    <property type="entry name" value="Pept_M24B"/>
</dbReference>
<evidence type="ECO:0000256" key="3">
    <source>
        <dbReference type="ARBA" id="ARBA00022801"/>
    </source>
</evidence>
<feature type="domain" description="Creatinase N-terminal" evidence="5">
    <location>
        <begin position="17"/>
        <end position="151"/>
    </location>
</feature>
<protein>
    <submittedName>
        <fullName evidence="7">M24 family metallopeptidase</fullName>
    </submittedName>
</protein>
<comment type="similarity">
    <text evidence="1">Belongs to the peptidase M24B family.</text>
</comment>
<organism evidence="7 8">
    <name type="scientific">Stagnihabitans tardus</name>
    <dbReference type="NCBI Taxonomy" id="2699202"/>
    <lineage>
        <taxon>Bacteria</taxon>
        <taxon>Pseudomonadati</taxon>
        <taxon>Pseudomonadota</taxon>
        <taxon>Alphaproteobacteria</taxon>
        <taxon>Rhodobacterales</taxon>
        <taxon>Paracoccaceae</taxon>
        <taxon>Stagnihabitans</taxon>
    </lineage>
</organism>
<dbReference type="GO" id="GO:0070006">
    <property type="term" value="F:metalloaminopeptidase activity"/>
    <property type="evidence" value="ECO:0007669"/>
    <property type="project" value="InterPro"/>
</dbReference>
<dbReference type="PANTHER" id="PTHR43763">
    <property type="entry name" value="XAA-PRO AMINOPEPTIDASE 1"/>
    <property type="match status" value="1"/>
</dbReference>
<evidence type="ECO:0000256" key="2">
    <source>
        <dbReference type="ARBA" id="ARBA00022723"/>
    </source>
</evidence>
<feature type="domain" description="Peptidase M24 C-terminal" evidence="6">
    <location>
        <begin position="533"/>
        <end position="591"/>
    </location>
</feature>
<dbReference type="GO" id="GO:0005737">
    <property type="term" value="C:cytoplasm"/>
    <property type="evidence" value="ECO:0007669"/>
    <property type="project" value="UniProtKB-ARBA"/>
</dbReference>
<gene>
    <name evidence="7" type="ORF">GV832_08980</name>
</gene>
<dbReference type="InterPro" id="IPR000994">
    <property type="entry name" value="Pept_M24"/>
</dbReference>
<dbReference type="InterPro" id="IPR050422">
    <property type="entry name" value="X-Pro_aminopeptidase_P"/>
</dbReference>